<name>A0A2D4LGT6_9SAUR</name>
<accession>A0A2D4LGT6</accession>
<sequence>MTIPGPCLCLRCSHLQFGRRVADLGCFIWSDSNDGDRSVCSFFFFKHSDLNEKGPRVIEFQHKRPRRVKIYVFTGGHIIPGSLKRGETSISFIAIYRFFFSAPFQAPPSF</sequence>
<organism evidence="1">
    <name type="scientific">Micrurus spixii</name>
    <name type="common">Amazon coral snake</name>
    <dbReference type="NCBI Taxonomy" id="129469"/>
    <lineage>
        <taxon>Eukaryota</taxon>
        <taxon>Metazoa</taxon>
        <taxon>Chordata</taxon>
        <taxon>Craniata</taxon>
        <taxon>Vertebrata</taxon>
        <taxon>Euteleostomi</taxon>
        <taxon>Lepidosauria</taxon>
        <taxon>Squamata</taxon>
        <taxon>Bifurcata</taxon>
        <taxon>Unidentata</taxon>
        <taxon>Episquamata</taxon>
        <taxon>Toxicofera</taxon>
        <taxon>Serpentes</taxon>
        <taxon>Colubroidea</taxon>
        <taxon>Elapidae</taxon>
        <taxon>Elapinae</taxon>
        <taxon>Micrurus</taxon>
    </lineage>
</organism>
<dbReference type="EMBL" id="IACM01016291">
    <property type="protein sequence ID" value="LAB20106.1"/>
    <property type="molecule type" value="Transcribed_RNA"/>
</dbReference>
<protein>
    <submittedName>
        <fullName evidence="1">Uncharacterized protein</fullName>
    </submittedName>
</protein>
<evidence type="ECO:0000313" key="1">
    <source>
        <dbReference type="EMBL" id="LAB20106.1"/>
    </source>
</evidence>
<dbReference type="AlphaFoldDB" id="A0A2D4LGT6"/>
<reference evidence="1" key="2">
    <citation type="submission" date="2017-11" db="EMBL/GenBank/DDBJ databases">
        <title>Coralsnake Venomics: Analyses of Venom Gland Transcriptomes and Proteomes of Six Brazilian Taxa.</title>
        <authorList>
            <person name="Aird S.D."/>
            <person name="Jorge da Silva N."/>
            <person name="Qiu L."/>
            <person name="Villar-Briones A."/>
            <person name="Aparecida-Saddi V."/>
            <person name="Campos-Telles M.P."/>
            <person name="Grau M."/>
            <person name="Mikheyev A.S."/>
        </authorList>
    </citation>
    <scope>NUCLEOTIDE SEQUENCE</scope>
    <source>
        <tissue evidence="1">Venom_gland</tissue>
    </source>
</reference>
<reference evidence="1" key="1">
    <citation type="submission" date="2017-07" db="EMBL/GenBank/DDBJ databases">
        <authorList>
            <person name="Mikheyev A."/>
            <person name="Grau M."/>
        </authorList>
    </citation>
    <scope>NUCLEOTIDE SEQUENCE</scope>
    <source>
        <tissue evidence="1">Venom_gland</tissue>
    </source>
</reference>
<proteinExistence type="predicted"/>